<dbReference type="Proteomes" id="UP000688947">
    <property type="component" value="Unassembled WGS sequence"/>
</dbReference>
<name>A0A329SI90_9STRA</name>
<keyword evidence="7" id="KW-1185">Reference proteome</keyword>
<evidence type="ECO:0000313" key="6">
    <source>
        <dbReference type="EMBL" id="RAW36435.1"/>
    </source>
</evidence>
<dbReference type="Proteomes" id="UP000735874">
    <property type="component" value="Unassembled WGS sequence"/>
</dbReference>
<reference evidence="6 7" key="1">
    <citation type="submission" date="2018-01" db="EMBL/GenBank/DDBJ databases">
        <title>Draft genome of the strawberry crown rot pathogen Phytophthora cactorum.</title>
        <authorList>
            <person name="Armitage A.D."/>
            <person name="Lysoe E."/>
            <person name="Nellist C.F."/>
            <person name="Harrison R.J."/>
            <person name="Brurberg M.B."/>
        </authorList>
    </citation>
    <scope>NUCLEOTIDE SEQUENCE [LARGE SCALE GENOMIC DNA]</scope>
    <source>
        <strain evidence="6 7">10300</strain>
    </source>
</reference>
<accession>A0A329SI90</accession>
<dbReference type="EMBL" id="RCML01001143">
    <property type="protein sequence ID" value="KAG2965094.1"/>
    <property type="molecule type" value="Genomic_DNA"/>
</dbReference>
<gene>
    <name evidence="5" type="ORF">JG687_00019276</name>
    <name evidence="6" type="ORF">PC110_g7303</name>
    <name evidence="1" type="ORF">PC113_g20030</name>
    <name evidence="2" type="ORF">PC117_g21995</name>
    <name evidence="3" type="ORF">PC118_g19950</name>
    <name evidence="4" type="ORF">PC129_g19125</name>
</gene>
<dbReference type="AlphaFoldDB" id="A0A329SI90"/>
<dbReference type="Proteomes" id="UP000736787">
    <property type="component" value="Unassembled WGS sequence"/>
</dbReference>
<proteinExistence type="predicted"/>
<dbReference type="OrthoDB" id="115710at2759"/>
<reference evidence="5" key="3">
    <citation type="submission" date="2021-01" db="EMBL/GenBank/DDBJ databases">
        <title>Phytophthora aleatoria, a newly-described species from Pinus radiata is distinct from Phytophthora cactorum isolates based on comparative genomics.</title>
        <authorList>
            <person name="Mcdougal R."/>
            <person name="Panda P."/>
            <person name="Williams N."/>
            <person name="Studholme D.J."/>
        </authorList>
    </citation>
    <scope>NUCLEOTIDE SEQUENCE</scope>
    <source>
        <strain evidence="5">NZFS 3830</strain>
    </source>
</reference>
<evidence type="ECO:0000313" key="3">
    <source>
        <dbReference type="EMBL" id="KAG2965094.1"/>
    </source>
</evidence>
<evidence type="ECO:0000313" key="7">
    <source>
        <dbReference type="Proteomes" id="UP000251314"/>
    </source>
</evidence>
<evidence type="ECO:0000313" key="5">
    <source>
        <dbReference type="EMBL" id="KAG6942069.1"/>
    </source>
</evidence>
<dbReference type="Proteomes" id="UP000251314">
    <property type="component" value="Unassembled WGS sequence"/>
</dbReference>
<dbReference type="EMBL" id="RCMK01001164">
    <property type="protein sequence ID" value="KAG2900366.1"/>
    <property type="molecule type" value="Genomic_DNA"/>
</dbReference>
<dbReference type="EMBL" id="RCMG01001096">
    <property type="protein sequence ID" value="KAG2836418.1"/>
    <property type="molecule type" value="Genomic_DNA"/>
</dbReference>
<evidence type="ECO:0000313" key="1">
    <source>
        <dbReference type="EMBL" id="KAG2836418.1"/>
    </source>
</evidence>
<dbReference type="EMBL" id="JAENGZ010003159">
    <property type="protein sequence ID" value="KAG6942069.1"/>
    <property type="molecule type" value="Genomic_DNA"/>
</dbReference>
<evidence type="ECO:0000313" key="2">
    <source>
        <dbReference type="EMBL" id="KAG2900366.1"/>
    </source>
</evidence>
<reference evidence="1" key="2">
    <citation type="submission" date="2018-10" db="EMBL/GenBank/DDBJ databases">
        <title>Effector identification in a new, highly contiguous assembly of the strawberry crown rot pathogen Phytophthora cactorum.</title>
        <authorList>
            <person name="Armitage A.D."/>
            <person name="Nellist C.F."/>
            <person name="Bates H."/>
            <person name="Vickerstaff R.J."/>
            <person name="Harrison R.J."/>
        </authorList>
    </citation>
    <scope>NUCLEOTIDE SEQUENCE</scope>
    <source>
        <strain evidence="1">15-7</strain>
        <strain evidence="2">4040</strain>
        <strain evidence="3">P415</strain>
        <strain evidence="4">P421</strain>
    </source>
</reference>
<dbReference type="VEuPathDB" id="FungiDB:PC110_g7303"/>
<dbReference type="EMBL" id="MJFZ01000139">
    <property type="protein sequence ID" value="RAW36435.1"/>
    <property type="molecule type" value="Genomic_DNA"/>
</dbReference>
<protein>
    <submittedName>
        <fullName evidence="6">Uncharacterized protein</fullName>
    </submittedName>
</protein>
<evidence type="ECO:0000313" key="4">
    <source>
        <dbReference type="EMBL" id="KAG3209870.1"/>
    </source>
</evidence>
<dbReference type="EMBL" id="RCMV01001190">
    <property type="protein sequence ID" value="KAG3209870.1"/>
    <property type="molecule type" value="Genomic_DNA"/>
</dbReference>
<comment type="caution">
    <text evidence="6">The sequence shown here is derived from an EMBL/GenBank/DDBJ whole genome shotgun (WGS) entry which is preliminary data.</text>
</comment>
<dbReference type="Proteomes" id="UP000760860">
    <property type="component" value="Unassembled WGS sequence"/>
</dbReference>
<dbReference type="Proteomes" id="UP000697107">
    <property type="component" value="Unassembled WGS sequence"/>
</dbReference>
<organism evidence="6 7">
    <name type="scientific">Phytophthora cactorum</name>
    <dbReference type="NCBI Taxonomy" id="29920"/>
    <lineage>
        <taxon>Eukaryota</taxon>
        <taxon>Sar</taxon>
        <taxon>Stramenopiles</taxon>
        <taxon>Oomycota</taxon>
        <taxon>Peronosporomycetes</taxon>
        <taxon>Peronosporales</taxon>
        <taxon>Peronosporaceae</taxon>
        <taxon>Phytophthora</taxon>
    </lineage>
</organism>
<sequence length="75" mass="7926">MRTSIVLTPLTELFRTNKFVLEDRTIGGALEEIVIVAVLEEGATDAVLVESGEGTTLVALNLADTHHGVVHTAIG</sequence>